<dbReference type="RefSeq" id="WP_347613030.1">
    <property type="nucleotide sequence ID" value="NZ_JBDPZC010000015.1"/>
</dbReference>
<gene>
    <name evidence="2" type="ORF">ABDJ40_22330</name>
</gene>
<organism evidence="2 3">
    <name type="scientific">Roseateles flavus</name>
    <dbReference type="NCBI Taxonomy" id="3149041"/>
    <lineage>
        <taxon>Bacteria</taxon>
        <taxon>Pseudomonadati</taxon>
        <taxon>Pseudomonadota</taxon>
        <taxon>Betaproteobacteria</taxon>
        <taxon>Burkholderiales</taxon>
        <taxon>Sphaerotilaceae</taxon>
        <taxon>Roseateles</taxon>
    </lineage>
</organism>
<feature type="domain" description="Rhamnogalacturonase A/B/Epimerase-like pectate lyase" evidence="1">
    <location>
        <begin position="118"/>
        <end position="197"/>
    </location>
</feature>
<protein>
    <submittedName>
        <fullName evidence="2">Glycosyl hydrolase family 28-related protein</fullName>
    </submittedName>
</protein>
<dbReference type="SUPFAM" id="SSF51126">
    <property type="entry name" value="Pectin lyase-like"/>
    <property type="match status" value="1"/>
</dbReference>
<comment type="caution">
    <text evidence="2">The sequence shown here is derived from an EMBL/GenBank/DDBJ whole genome shotgun (WGS) entry which is preliminary data.</text>
</comment>
<sequence length="515" mass="53653">METETTRHPSVISLSLVPLIQPVGRAPLLAILTVVLNLHMGNFMANVFTVTTIGKLKSTTGAASGDVCEVLGYYAAGDGGGGTYYYDAADTSSNDNGGSIIIANDSKRWKLRATGGFTVKQFGARGDDAADDTASIKNAIDATGAGTLHWQAGIYRVSAGLVQRDYQSWQGAGGQRATTIKKVANCDLVSMGDQGSIQDMNLECQGVGVPGVPGKTGRGICVERGFSQVIRRVRIAEATGPALDFTIPGGGSAGGGAMVSDLEATTASATVPAVRAAISLPSPQFFNNIWLSGGLFDFSGSRAVNLSNFYVRNVLTSSATSLVNIANGRFASVTDTTILSGSDISLTGVTLSGPLALESAMAVKISGCTLGSGFTEGANCAYNSIFEQRKPYAPIWSQFGGSPAIGNGTLTGSQQRNGVCCNVAVRIVMGSTTAYGSTTGAYKFGLPFRAHQAMEQHGLPAVVTINGVTYPCWATIMANEDFLTLTYNGQAVRNGFPATWSADSTIDFEFSYLVR</sequence>
<evidence type="ECO:0000313" key="3">
    <source>
        <dbReference type="Proteomes" id="UP001462640"/>
    </source>
</evidence>
<dbReference type="GO" id="GO:0016787">
    <property type="term" value="F:hydrolase activity"/>
    <property type="evidence" value="ECO:0007669"/>
    <property type="project" value="UniProtKB-KW"/>
</dbReference>
<dbReference type="EMBL" id="JBDPZC010000015">
    <property type="protein sequence ID" value="MEO3715520.1"/>
    <property type="molecule type" value="Genomic_DNA"/>
</dbReference>
<dbReference type="InterPro" id="IPR012334">
    <property type="entry name" value="Pectin_lyas_fold"/>
</dbReference>
<keyword evidence="3" id="KW-1185">Reference proteome</keyword>
<evidence type="ECO:0000259" key="1">
    <source>
        <dbReference type="Pfam" id="PF12708"/>
    </source>
</evidence>
<dbReference type="InterPro" id="IPR024535">
    <property type="entry name" value="RHGA/B-epi-like_pectate_lyase"/>
</dbReference>
<proteinExistence type="predicted"/>
<name>A0ABV0GKH3_9BURK</name>
<dbReference type="InterPro" id="IPR011050">
    <property type="entry name" value="Pectin_lyase_fold/virulence"/>
</dbReference>
<dbReference type="Gene3D" id="2.160.20.10">
    <property type="entry name" value="Single-stranded right-handed beta-helix, Pectin lyase-like"/>
    <property type="match status" value="1"/>
</dbReference>
<dbReference type="Pfam" id="PF12708">
    <property type="entry name" value="Pect-lyase_RHGA_epim"/>
    <property type="match status" value="1"/>
</dbReference>
<dbReference type="Proteomes" id="UP001462640">
    <property type="component" value="Unassembled WGS sequence"/>
</dbReference>
<reference evidence="2 3" key="1">
    <citation type="submission" date="2024-05" db="EMBL/GenBank/DDBJ databases">
        <title>Roseateles sp. 2.12 16S ribosomal RNA gene Genome sequencing and assembly.</title>
        <authorList>
            <person name="Woo H."/>
        </authorList>
    </citation>
    <scope>NUCLEOTIDE SEQUENCE [LARGE SCALE GENOMIC DNA]</scope>
    <source>
        <strain evidence="2 3">2.12</strain>
    </source>
</reference>
<keyword evidence="2" id="KW-0378">Hydrolase</keyword>
<accession>A0ABV0GKH3</accession>
<evidence type="ECO:0000313" key="2">
    <source>
        <dbReference type="EMBL" id="MEO3715520.1"/>
    </source>
</evidence>